<dbReference type="EC" id="1.12.7.2" evidence="8"/>
<feature type="domain" description="4Fe-4S His(Cys)3-ligated-type" evidence="7">
    <location>
        <begin position="78"/>
        <end position="117"/>
    </location>
</feature>
<evidence type="ECO:0000256" key="4">
    <source>
        <dbReference type="ARBA" id="ARBA00023014"/>
    </source>
</evidence>
<feature type="domain" description="4Fe-4S ferredoxin-type" evidence="6">
    <location>
        <begin position="177"/>
        <end position="207"/>
    </location>
</feature>
<dbReference type="InterPro" id="IPR009016">
    <property type="entry name" value="Fe_hydrogenase"/>
</dbReference>
<keyword evidence="1" id="KW-0004">4Fe-4S</keyword>
<evidence type="ECO:0000313" key="9">
    <source>
        <dbReference type="Proteomes" id="UP000095488"/>
    </source>
</evidence>
<dbReference type="InterPro" id="IPR050340">
    <property type="entry name" value="Cytosolic_Fe-S_CAF"/>
</dbReference>
<keyword evidence="4" id="KW-0411">Iron-sulfur</keyword>
<evidence type="ECO:0000259" key="6">
    <source>
        <dbReference type="PROSITE" id="PS51379"/>
    </source>
</evidence>
<keyword evidence="8" id="KW-0560">Oxidoreductase</keyword>
<protein>
    <submittedName>
        <fullName evidence="8">Iron hydrogenase 1</fullName>
        <ecNumber evidence="8">1.12.7.2</ecNumber>
    </submittedName>
</protein>
<dbReference type="Proteomes" id="UP000095488">
    <property type="component" value="Unassembled WGS sequence"/>
</dbReference>
<dbReference type="NCBIfam" id="TIGR02512">
    <property type="entry name" value="FeFe_hydrog_A"/>
    <property type="match status" value="1"/>
</dbReference>
<dbReference type="Gene3D" id="3.30.70.20">
    <property type="match status" value="1"/>
</dbReference>
<dbReference type="RefSeq" id="WP_055257839.1">
    <property type="nucleotide sequence ID" value="NZ_CABIXL010000002.1"/>
</dbReference>
<name>A0ABM9UNK7_SARVE</name>
<dbReference type="InterPro" id="IPR017900">
    <property type="entry name" value="4Fe4S_Fe_S_CS"/>
</dbReference>
<evidence type="ECO:0000259" key="7">
    <source>
        <dbReference type="PROSITE" id="PS51839"/>
    </source>
</evidence>
<dbReference type="PROSITE" id="PS00198">
    <property type="entry name" value="4FE4S_FER_1"/>
    <property type="match status" value="1"/>
</dbReference>
<dbReference type="Pfam" id="PF22609">
    <property type="entry name" value="Fe_hydrogense_Fe-S_bd"/>
    <property type="match status" value="1"/>
</dbReference>
<dbReference type="InterPro" id="IPR001041">
    <property type="entry name" value="2Fe-2S_ferredoxin-type"/>
</dbReference>
<dbReference type="PROSITE" id="PS51839">
    <property type="entry name" value="4FE4S_HC3"/>
    <property type="match status" value="1"/>
</dbReference>
<gene>
    <name evidence="8" type="ORF">ERS852473_00785</name>
</gene>
<dbReference type="GO" id="GO:0008901">
    <property type="term" value="F:ferredoxin hydrogenase activity"/>
    <property type="evidence" value="ECO:0007669"/>
    <property type="project" value="UniProtKB-EC"/>
</dbReference>
<dbReference type="NCBIfam" id="NF040762">
    <property type="entry name" value="Hydr_FeFe_Clost"/>
    <property type="match status" value="1"/>
</dbReference>
<dbReference type="Gene3D" id="3.40.950.10">
    <property type="entry name" value="Fe-only Hydrogenase (Larger Subunit), Chain L, domain 3"/>
    <property type="match status" value="1"/>
</dbReference>
<dbReference type="PROSITE" id="PS51085">
    <property type="entry name" value="2FE2S_FER_2"/>
    <property type="match status" value="1"/>
</dbReference>
<evidence type="ECO:0000313" key="8">
    <source>
        <dbReference type="EMBL" id="CUN66450.1"/>
    </source>
</evidence>
<proteinExistence type="predicted"/>
<feature type="domain" description="2Fe-2S ferredoxin-type" evidence="5">
    <location>
        <begin position="1"/>
        <end position="78"/>
    </location>
</feature>
<dbReference type="InterPro" id="IPR036010">
    <property type="entry name" value="2Fe-2S_ferredoxin-like_sf"/>
</dbReference>
<evidence type="ECO:0000256" key="1">
    <source>
        <dbReference type="ARBA" id="ARBA00022485"/>
    </source>
</evidence>
<dbReference type="EMBL" id="CYZR01000002">
    <property type="protein sequence ID" value="CUN66450.1"/>
    <property type="molecule type" value="Genomic_DNA"/>
</dbReference>
<dbReference type="PROSITE" id="PS51379">
    <property type="entry name" value="4FE4S_FER_2"/>
    <property type="match status" value="2"/>
</dbReference>
<dbReference type="SUPFAM" id="SSF53920">
    <property type="entry name" value="Fe-only hydrogenase"/>
    <property type="match status" value="1"/>
</dbReference>
<dbReference type="InterPro" id="IPR013352">
    <property type="entry name" value="Fe_hydrogenase_subset"/>
</dbReference>
<dbReference type="InterPro" id="IPR017896">
    <property type="entry name" value="4Fe4S_Fe-S-bd"/>
</dbReference>
<dbReference type="Gene3D" id="3.10.20.740">
    <property type="match status" value="1"/>
</dbReference>
<dbReference type="Gene3D" id="4.10.260.20">
    <property type="entry name" value="Iron hydrogenase, small subunit"/>
    <property type="match status" value="1"/>
</dbReference>
<dbReference type="Gene3D" id="3.40.50.1780">
    <property type="match status" value="1"/>
</dbReference>
<dbReference type="Pfam" id="PF13510">
    <property type="entry name" value="Fer2_4"/>
    <property type="match status" value="1"/>
</dbReference>
<accession>A0ABM9UNK7</accession>
<dbReference type="InterPro" id="IPR055150">
    <property type="entry name" value="Fe_hydrogense_Fe-S_bd"/>
</dbReference>
<evidence type="ECO:0000256" key="2">
    <source>
        <dbReference type="ARBA" id="ARBA00022723"/>
    </source>
</evidence>
<keyword evidence="2" id="KW-0479">Metal-binding</keyword>
<dbReference type="InterPro" id="IPR036991">
    <property type="entry name" value="Fe_hydrogenase_ssu_sf"/>
</dbReference>
<dbReference type="Pfam" id="PF02906">
    <property type="entry name" value="Fe_hyd_lg_C"/>
    <property type="match status" value="1"/>
</dbReference>
<dbReference type="SUPFAM" id="SSF54292">
    <property type="entry name" value="2Fe-2S ferredoxin-like"/>
    <property type="match status" value="1"/>
</dbReference>
<dbReference type="PANTHER" id="PTHR11615">
    <property type="entry name" value="NITRATE, FORMATE, IRON DEHYDROGENASE"/>
    <property type="match status" value="1"/>
</dbReference>
<evidence type="ECO:0000256" key="3">
    <source>
        <dbReference type="ARBA" id="ARBA00023004"/>
    </source>
</evidence>
<dbReference type="SUPFAM" id="SSF54862">
    <property type="entry name" value="4Fe-4S ferredoxins"/>
    <property type="match status" value="1"/>
</dbReference>
<dbReference type="SMART" id="SM00902">
    <property type="entry name" value="Fe_hyd_SSU"/>
    <property type="match status" value="1"/>
</dbReference>
<reference evidence="8 9" key="1">
    <citation type="submission" date="2015-09" db="EMBL/GenBank/DDBJ databases">
        <authorList>
            <consortium name="Pathogen Informatics"/>
        </authorList>
    </citation>
    <scope>NUCLEOTIDE SEQUENCE [LARGE SCALE GENOMIC DNA]</scope>
    <source>
        <strain evidence="8 9">2789STDY5834858</strain>
    </source>
</reference>
<feature type="domain" description="4Fe-4S ferredoxin-type" evidence="6">
    <location>
        <begin position="135"/>
        <end position="165"/>
    </location>
</feature>
<evidence type="ECO:0000259" key="5">
    <source>
        <dbReference type="PROSITE" id="PS51085"/>
    </source>
</evidence>
<dbReference type="InterPro" id="IPR019574">
    <property type="entry name" value="NADH_UbQ_OxRdtase_Gsu_4Fe4S-bd"/>
</dbReference>
<organism evidence="8 9">
    <name type="scientific">Sarcina ventriculi</name>
    <name type="common">Clostridium ventriculi</name>
    <dbReference type="NCBI Taxonomy" id="1267"/>
    <lineage>
        <taxon>Bacteria</taxon>
        <taxon>Bacillati</taxon>
        <taxon>Bacillota</taxon>
        <taxon>Clostridia</taxon>
        <taxon>Eubacteriales</taxon>
        <taxon>Clostridiaceae</taxon>
        <taxon>Sarcina</taxon>
    </lineage>
</organism>
<dbReference type="Pfam" id="PF00037">
    <property type="entry name" value="Fer4"/>
    <property type="match status" value="1"/>
</dbReference>
<dbReference type="Pfam" id="PF02256">
    <property type="entry name" value="Fe_hyd_SSU"/>
    <property type="match status" value="1"/>
</dbReference>
<dbReference type="InterPro" id="IPR004108">
    <property type="entry name" value="Fe_hydrogenase_lsu_C"/>
</dbReference>
<keyword evidence="9" id="KW-1185">Reference proteome</keyword>
<comment type="caution">
    <text evidence="8">The sequence shown here is derived from an EMBL/GenBank/DDBJ whole genome shotgun (WGS) entry which is preliminary data.</text>
</comment>
<keyword evidence="3" id="KW-0408">Iron</keyword>
<sequence>MLKIIINGKRINVSANKTILEVAKKNNIDIATLCYLKECGHGDVCGVCLVEVEGESELVRACSTKVKDGMVIKTKSERVQKEVRQRVSELLDEHNYDCGHCKRLGNCEFFELVIRVGAKKHKKTNVINAVDLRSKSIIYDKSKCLRCGRCIEECKKMSGTETIKFREIDGELFVGAEELKCFDDTGCILCGQCVSVCPVDALSEKSHLERVKDALNDKNKHVLVAMAPSVRTALGELLGEKIGTDVTGKAYTALRMLGFDKIFDTNFGADMTIMEEGTELLERIKNNGPFPMFTSCCPGWIRLVENYYPEFLDNISSAKSPNQMFGAASKTYYPFISKISPKDVFTVSIMPCVAKKYEIDRPEMVNRGEKNIDASLTTRELVNLIKENQIDFKNLSNGEVDLAMGDYTGAGTIFGATGGVMEAALRTAKDLADGVSLENVEYKEVRGLEGIKEATVELGGREYNIAVINGAANFFKFMNEGIINSKQYHFIEVMACVGGCVNGGGQPQVSSKVRDEINFRKLRASVLYNQDANLLPYRKSHKNKSLIKMYEDYIGKVGGEIAHELFHVSYKNND</sequence>
<dbReference type="CDD" id="cd00207">
    <property type="entry name" value="fer2"/>
    <property type="match status" value="1"/>
</dbReference>
<dbReference type="InterPro" id="IPR003149">
    <property type="entry name" value="Fe_hydrogenase_ssu"/>
</dbReference>